<feature type="transmembrane region" description="Helical" evidence="5">
    <location>
        <begin position="263"/>
        <end position="283"/>
    </location>
</feature>
<dbReference type="PANTHER" id="PTHR10859">
    <property type="entry name" value="GLYCOSYL TRANSFERASE"/>
    <property type="match status" value="1"/>
</dbReference>
<dbReference type="PANTHER" id="PTHR10859:SF114">
    <property type="entry name" value="DOLICHOL-PHOSPHATE MANNOSYLTRANSFERASE"/>
    <property type="match status" value="1"/>
</dbReference>
<evidence type="ECO:0000256" key="3">
    <source>
        <dbReference type="ARBA" id="ARBA00022989"/>
    </source>
</evidence>
<dbReference type="SUPFAM" id="SSF53448">
    <property type="entry name" value="Nucleotide-diphospho-sugar transferases"/>
    <property type="match status" value="1"/>
</dbReference>
<evidence type="ECO:0000259" key="7">
    <source>
        <dbReference type="Pfam" id="PF04138"/>
    </source>
</evidence>
<reference evidence="9" key="1">
    <citation type="submission" date="2016-08" db="EMBL/GenBank/DDBJ databases">
        <authorList>
            <person name="Varghese N."/>
            <person name="Submissions Spin"/>
        </authorList>
    </citation>
    <scope>NUCLEOTIDE SEQUENCE [LARGE SCALE GENOMIC DNA]</scope>
    <source>
        <strain evidence="9">R-53094</strain>
    </source>
</reference>
<feature type="transmembrane region" description="Helical" evidence="5">
    <location>
        <begin position="230"/>
        <end position="251"/>
    </location>
</feature>
<protein>
    <submittedName>
        <fullName evidence="8">Glycosyltransferase involved in cell wall bisynthesis</fullName>
    </submittedName>
</protein>
<dbReference type="GO" id="GO:0016020">
    <property type="term" value="C:membrane"/>
    <property type="evidence" value="ECO:0007669"/>
    <property type="project" value="UniProtKB-SubCell"/>
</dbReference>
<name>A0A1C3YQR2_9LACO</name>
<dbReference type="EMBL" id="FMAO01000001">
    <property type="protein sequence ID" value="SCB72457.1"/>
    <property type="molecule type" value="Genomic_DNA"/>
</dbReference>
<evidence type="ECO:0000259" key="6">
    <source>
        <dbReference type="Pfam" id="PF00535"/>
    </source>
</evidence>
<dbReference type="Proteomes" id="UP000199268">
    <property type="component" value="Unassembled WGS sequence"/>
</dbReference>
<evidence type="ECO:0000256" key="5">
    <source>
        <dbReference type="SAM" id="Phobius"/>
    </source>
</evidence>
<dbReference type="InterPro" id="IPR029044">
    <property type="entry name" value="Nucleotide-diphossugar_trans"/>
</dbReference>
<dbReference type="STRING" id="1505725.GA0061074_10170"/>
<comment type="subcellular location">
    <subcellularLocation>
        <location evidence="1">Membrane</location>
        <topology evidence="1">Multi-pass membrane protein</topology>
    </subcellularLocation>
</comment>
<dbReference type="InterPro" id="IPR001173">
    <property type="entry name" value="Glyco_trans_2-like"/>
</dbReference>
<dbReference type="AlphaFoldDB" id="A0A1C3YQR2"/>
<dbReference type="GO" id="GO:0006487">
    <property type="term" value="P:protein N-linked glycosylation"/>
    <property type="evidence" value="ECO:0007669"/>
    <property type="project" value="TreeGrafter"/>
</dbReference>
<dbReference type="GO" id="GO:0016740">
    <property type="term" value="F:transferase activity"/>
    <property type="evidence" value="ECO:0007669"/>
    <property type="project" value="UniProtKB-KW"/>
</dbReference>
<feature type="transmembrane region" description="Helical" evidence="5">
    <location>
        <begin position="328"/>
        <end position="346"/>
    </location>
</feature>
<evidence type="ECO:0000313" key="9">
    <source>
        <dbReference type="Proteomes" id="UP000199268"/>
    </source>
</evidence>
<dbReference type="RefSeq" id="WP_092461117.1">
    <property type="nucleotide sequence ID" value="NZ_BJEE01000002.1"/>
</dbReference>
<keyword evidence="2 5" id="KW-0812">Transmembrane</keyword>
<evidence type="ECO:0000313" key="8">
    <source>
        <dbReference type="EMBL" id="SCB72457.1"/>
    </source>
</evidence>
<gene>
    <name evidence="8" type="ORF">GA0061074_10170</name>
</gene>
<feature type="domain" description="GtrA/DPMS transmembrane" evidence="7">
    <location>
        <begin position="232"/>
        <end position="354"/>
    </location>
</feature>
<keyword evidence="9" id="KW-1185">Reference proteome</keyword>
<organism evidence="8 9">
    <name type="scientific">Weissella bombi</name>
    <dbReference type="NCBI Taxonomy" id="1505725"/>
    <lineage>
        <taxon>Bacteria</taxon>
        <taxon>Bacillati</taxon>
        <taxon>Bacillota</taxon>
        <taxon>Bacilli</taxon>
        <taxon>Lactobacillales</taxon>
        <taxon>Lactobacillaceae</taxon>
        <taxon>Weissella</taxon>
    </lineage>
</organism>
<dbReference type="OrthoDB" id="9810303at2"/>
<keyword evidence="4 5" id="KW-0472">Membrane</keyword>
<evidence type="ECO:0000256" key="1">
    <source>
        <dbReference type="ARBA" id="ARBA00004141"/>
    </source>
</evidence>
<evidence type="ECO:0000256" key="2">
    <source>
        <dbReference type="ARBA" id="ARBA00022692"/>
    </source>
</evidence>
<dbReference type="InterPro" id="IPR007267">
    <property type="entry name" value="GtrA_DPMS_TM"/>
</dbReference>
<feature type="domain" description="Glycosyltransferase 2-like" evidence="6">
    <location>
        <begin position="11"/>
        <end position="158"/>
    </location>
</feature>
<dbReference type="Pfam" id="PF04138">
    <property type="entry name" value="GtrA_DPMS_TM"/>
    <property type="match status" value="1"/>
</dbReference>
<dbReference type="Pfam" id="PF00535">
    <property type="entry name" value="Glycos_transf_2"/>
    <property type="match status" value="1"/>
</dbReference>
<dbReference type="CDD" id="cd04179">
    <property type="entry name" value="DPM_DPG-synthase_like"/>
    <property type="match status" value="1"/>
</dbReference>
<accession>A0A1C3YQR2</accession>
<sequence length="363" mass="41298">MKNNNLCNIGILIPAFNPDMKLLQLIDNLYQQSNFDQRIIIIDDGSDGQDIFNQIKMNFSDIVVLHHVVNEGKGAALKTGFKYIVENYPDILGIATMDADGQHLVEDLRAVENTFIKNMTALVIGSRTFGDDVPLRSRFGNLLTNKLVSLLVGININDTQTGLRVIPIKYVKQLLSFKSNRYEFEFEMLLSAKQSNVELIEVPIQTVYLNDNETSHFRVIADSISIYSRFFKFAFSGLGSFLIDFVSFYILVNFMMNATSSNFILLTTIIARLLSAIFNYGVNKKIVFQDQGSRTLLKYVTLMFVQMITSGLMTTLMSELTGQLHSTFWITFIKLWIDFLLFLISYQIQKKVVFKPVEGKSEA</sequence>
<evidence type="ECO:0000256" key="4">
    <source>
        <dbReference type="ARBA" id="ARBA00023136"/>
    </source>
</evidence>
<feature type="transmembrane region" description="Helical" evidence="5">
    <location>
        <begin position="295"/>
        <end position="316"/>
    </location>
</feature>
<dbReference type="Gene3D" id="3.90.550.10">
    <property type="entry name" value="Spore Coat Polysaccharide Biosynthesis Protein SpsA, Chain A"/>
    <property type="match status" value="1"/>
</dbReference>
<keyword evidence="8" id="KW-0808">Transferase</keyword>
<proteinExistence type="predicted"/>
<keyword evidence="3 5" id="KW-1133">Transmembrane helix</keyword>
<dbReference type="GO" id="GO:0000271">
    <property type="term" value="P:polysaccharide biosynthetic process"/>
    <property type="evidence" value="ECO:0007669"/>
    <property type="project" value="InterPro"/>
</dbReference>